<keyword evidence="2" id="KW-1185">Reference proteome</keyword>
<evidence type="ECO:0000313" key="1">
    <source>
        <dbReference type="EMBL" id="KAK7067371.1"/>
    </source>
</evidence>
<gene>
    <name evidence="1" type="ORF">SK128_021901</name>
</gene>
<feature type="non-terminal residue" evidence="1">
    <location>
        <position position="1"/>
    </location>
</feature>
<reference evidence="1 2" key="1">
    <citation type="submission" date="2023-11" db="EMBL/GenBank/DDBJ databases">
        <title>Halocaridina rubra genome assembly.</title>
        <authorList>
            <person name="Smith C."/>
        </authorList>
    </citation>
    <scope>NUCLEOTIDE SEQUENCE [LARGE SCALE GENOMIC DNA]</scope>
    <source>
        <strain evidence="1">EP-1</strain>
        <tissue evidence="1">Whole</tissue>
    </source>
</reference>
<sequence length="68" mass="7821">PYKRHIQRDLMTQVTRKETIKESSDGYQGIAIITCVSDRGDKTRDDQFAKLGNDDYSGPIINKQLFML</sequence>
<dbReference type="EMBL" id="JAXCGZ010018678">
    <property type="protein sequence ID" value="KAK7067371.1"/>
    <property type="molecule type" value="Genomic_DNA"/>
</dbReference>
<evidence type="ECO:0000313" key="2">
    <source>
        <dbReference type="Proteomes" id="UP001381693"/>
    </source>
</evidence>
<dbReference type="AlphaFoldDB" id="A0AAN8ZT17"/>
<dbReference type="Proteomes" id="UP001381693">
    <property type="component" value="Unassembled WGS sequence"/>
</dbReference>
<organism evidence="1 2">
    <name type="scientific">Halocaridina rubra</name>
    <name type="common">Hawaiian red shrimp</name>
    <dbReference type="NCBI Taxonomy" id="373956"/>
    <lineage>
        <taxon>Eukaryota</taxon>
        <taxon>Metazoa</taxon>
        <taxon>Ecdysozoa</taxon>
        <taxon>Arthropoda</taxon>
        <taxon>Crustacea</taxon>
        <taxon>Multicrustacea</taxon>
        <taxon>Malacostraca</taxon>
        <taxon>Eumalacostraca</taxon>
        <taxon>Eucarida</taxon>
        <taxon>Decapoda</taxon>
        <taxon>Pleocyemata</taxon>
        <taxon>Caridea</taxon>
        <taxon>Atyoidea</taxon>
        <taxon>Atyidae</taxon>
        <taxon>Halocaridina</taxon>
    </lineage>
</organism>
<proteinExistence type="predicted"/>
<feature type="non-terminal residue" evidence="1">
    <location>
        <position position="68"/>
    </location>
</feature>
<protein>
    <submittedName>
        <fullName evidence="1">Uncharacterized protein</fullName>
    </submittedName>
</protein>
<name>A0AAN8ZT17_HALRR</name>
<accession>A0AAN8ZT17</accession>
<comment type="caution">
    <text evidence="1">The sequence shown here is derived from an EMBL/GenBank/DDBJ whole genome shotgun (WGS) entry which is preliminary data.</text>
</comment>